<dbReference type="Proteomes" id="UP001302806">
    <property type="component" value="Chromosome"/>
</dbReference>
<evidence type="ECO:0000313" key="2">
    <source>
        <dbReference type="Proteomes" id="UP001302806"/>
    </source>
</evidence>
<gene>
    <name evidence="1" type="ORF">RHP51_08180</name>
</gene>
<protein>
    <submittedName>
        <fullName evidence="1">Uncharacterized protein</fullName>
    </submittedName>
</protein>
<accession>A0ABY9XXR4</accession>
<dbReference type="EMBL" id="CP134537">
    <property type="protein sequence ID" value="WNH10612.1"/>
    <property type="molecule type" value="Genomic_DNA"/>
</dbReference>
<organism evidence="1 2">
    <name type="scientific">Thalassobellus suaedae</name>
    <dbReference type="NCBI Taxonomy" id="3074124"/>
    <lineage>
        <taxon>Bacteria</taxon>
        <taxon>Pseudomonadati</taxon>
        <taxon>Bacteroidota</taxon>
        <taxon>Flavobacteriia</taxon>
        <taxon>Flavobacteriales</taxon>
        <taxon>Flavobacteriaceae</taxon>
        <taxon>Thalassobellus</taxon>
    </lineage>
</organism>
<evidence type="ECO:0000313" key="1">
    <source>
        <dbReference type="EMBL" id="WNH10612.1"/>
    </source>
</evidence>
<sequence>MTFSKKDNFVKLDVAKLNPIKTLISFVENDSIKPIVYLDSTSFDTQENFEAHWNMFYPWGTDHNGSARMHKENIILEEKGILKIKAEYTNQVSEGKSSSDPHLPITFHSGAVHFNKQIKVTKDLPCWTISGDFKAPTVTGS</sequence>
<proteinExistence type="predicted"/>
<dbReference type="RefSeq" id="WP_415866862.1">
    <property type="nucleotide sequence ID" value="NZ_CP134537.1"/>
</dbReference>
<reference evidence="1 2" key="1">
    <citation type="submission" date="2023-09" db="EMBL/GenBank/DDBJ databases">
        <title>Thalassobella suaedae gen. nov., sp. nov., a marine bacterium of the family Flavobacteriaceae isolated from a halophyte Suaeda japonica.</title>
        <authorList>
            <person name="Lee S.Y."/>
            <person name="Hwang C.Y."/>
        </authorList>
    </citation>
    <scope>NUCLEOTIDE SEQUENCE [LARGE SCALE GENOMIC DNA]</scope>
    <source>
        <strain evidence="1 2">HL-DH14</strain>
    </source>
</reference>
<name>A0ABY9XXR4_9FLAO</name>